<reference evidence="8 9" key="1">
    <citation type="submission" date="2020-08" db="EMBL/GenBank/DDBJ databases">
        <title>Sequencing the genomes of 1000 actinobacteria strains.</title>
        <authorList>
            <person name="Klenk H.-P."/>
        </authorList>
    </citation>
    <scope>NUCLEOTIDE SEQUENCE [LARGE SCALE GENOMIC DNA]</scope>
    <source>
        <strain evidence="8 9">DSM 102122</strain>
    </source>
</reference>
<keyword evidence="3 6" id="KW-0732">Signal</keyword>
<evidence type="ECO:0000256" key="4">
    <source>
        <dbReference type="ARBA" id="ARBA00023088"/>
    </source>
</evidence>
<dbReference type="EMBL" id="JACHMM010000001">
    <property type="protein sequence ID" value="MBB5789230.1"/>
    <property type="molecule type" value="Genomic_DNA"/>
</dbReference>
<proteinExistence type="predicted"/>
<dbReference type="RefSeq" id="WP_184824452.1">
    <property type="nucleotide sequence ID" value="NZ_JACHMM010000001.1"/>
</dbReference>
<keyword evidence="1" id="KW-0134">Cell wall</keyword>
<evidence type="ECO:0000313" key="9">
    <source>
        <dbReference type="Proteomes" id="UP000542813"/>
    </source>
</evidence>
<evidence type="ECO:0000256" key="5">
    <source>
        <dbReference type="SAM" id="MobiDB-lite"/>
    </source>
</evidence>
<evidence type="ECO:0000259" key="7">
    <source>
        <dbReference type="PROSITE" id="PS50847"/>
    </source>
</evidence>
<keyword evidence="9" id="KW-1185">Reference proteome</keyword>
<dbReference type="Proteomes" id="UP000542813">
    <property type="component" value="Unassembled WGS sequence"/>
</dbReference>
<evidence type="ECO:0000256" key="3">
    <source>
        <dbReference type="ARBA" id="ARBA00022729"/>
    </source>
</evidence>
<evidence type="ECO:0000256" key="2">
    <source>
        <dbReference type="ARBA" id="ARBA00022525"/>
    </source>
</evidence>
<gene>
    <name evidence="8" type="ORF">HD601_003805</name>
</gene>
<feature type="signal peptide" evidence="6">
    <location>
        <begin position="1"/>
        <end position="27"/>
    </location>
</feature>
<name>A0A7W9GSG6_9ACTN</name>
<dbReference type="NCBIfam" id="TIGR01167">
    <property type="entry name" value="LPXTG_anchor"/>
    <property type="match status" value="1"/>
</dbReference>
<keyword evidence="2" id="KW-0964">Secreted</keyword>
<organism evidence="8 9">
    <name type="scientific">Jiangella mangrovi</name>
    <dbReference type="NCBI Taxonomy" id="1524084"/>
    <lineage>
        <taxon>Bacteria</taxon>
        <taxon>Bacillati</taxon>
        <taxon>Actinomycetota</taxon>
        <taxon>Actinomycetes</taxon>
        <taxon>Jiangellales</taxon>
        <taxon>Jiangellaceae</taxon>
        <taxon>Jiangella</taxon>
    </lineage>
</organism>
<accession>A0A7W9GSG6</accession>
<protein>
    <submittedName>
        <fullName evidence="8">LPXTG-motif cell wall-anchored protein</fullName>
    </submittedName>
</protein>
<sequence length="473" mass="48989">MRTAVRVLAGAGLIGATALGLAAPAAAEDIPHDFSIDMFAHTGDPGGTTEVFTFIENEAPRMDGRSLDFSVPDGATIVGMVDEEFVDGTERPDEGCALVTPQRVECHTSATLDFNEGASAYFTVAIDDDVTGDLSSVIYTVTPDGGVAKTMEMDLPVNDAEPSILVSIGPELSASAPLGAAFDQTIKIHRNSAVPGFTIDFTPASGVTVTGVTGLELVDGTERPDEGCVVAETGRLECHAEAEIGAFEITVHQQMPETAQVPSLGDASVHVVGDRGGEASDTAPVHISYDPRMMEVSATPSVTGAAGDVVEIVLTARHNGLFGVKGRYAELTVPAGATISSVDGLEMLNEMTWVDEGCKLWTPQRVECLRMDTLAPGDTEEWTFRVQLDSDAPAGELGVAAGKYDAHAEDYAFETVVTVAGAGDDDGSGDHDGSGGDGEELPDTGTSSTTVTLLALGLVLAGGAAMTLRARRA</sequence>
<evidence type="ECO:0000256" key="1">
    <source>
        <dbReference type="ARBA" id="ARBA00022512"/>
    </source>
</evidence>
<keyword evidence="4" id="KW-0572">Peptidoglycan-anchor</keyword>
<evidence type="ECO:0000256" key="6">
    <source>
        <dbReference type="SAM" id="SignalP"/>
    </source>
</evidence>
<evidence type="ECO:0000313" key="8">
    <source>
        <dbReference type="EMBL" id="MBB5789230.1"/>
    </source>
</evidence>
<comment type="caution">
    <text evidence="8">The sequence shown here is derived from an EMBL/GenBank/DDBJ whole genome shotgun (WGS) entry which is preliminary data.</text>
</comment>
<dbReference type="AlphaFoldDB" id="A0A7W9GSG6"/>
<dbReference type="InterPro" id="IPR019931">
    <property type="entry name" value="LPXTG_anchor"/>
</dbReference>
<feature type="domain" description="Gram-positive cocci surface proteins LPxTG" evidence="7">
    <location>
        <begin position="441"/>
        <end position="473"/>
    </location>
</feature>
<feature type="chain" id="PRO_5031273967" evidence="6">
    <location>
        <begin position="28"/>
        <end position="473"/>
    </location>
</feature>
<feature type="region of interest" description="Disordered" evidence="5">
    <location>
        <begin position="422"/>
        <end position="447"/>
    </location>
</feature>
<dbReference type="Pfam" id="PF00746">
    <property type="entry name" value="Gram_pos_anchor"/>
    <property type="match status" value="1"/>
</dbReference>
<dbReference type="PROSITE" id="PS50847">
    <property type="entry name" value="GRAM_POS_ANCHORING"/>
    <property type="match status" value="1"/>
</dbReference>